<dbReference type="EMBL" id="CABIJS010000719">
    <property type="protein sequence ID" value="VUZ57509.1"/>
    <property type="molecule type" value="Genomic_DNA"/>
</dbReference>
<name>A0A564ZDS0_HYMDI</name>
<reference evidence="1 2" key="1">
    <citation type="submission" date="2019-07" db="EMBL/GenBank/DDBJ databases">
        <authorList>
            <person name="Jastrzebski P J."/>
            <person name="Paukszto L."/>
            <person name="Jastrzebski P J."/>
        </authorList>
    </citation>
    <scope>NUCLEOTIDE SEQUENCE [LARGE SCALE GENOMIC DNA]</scope>
    <source>
        <strain evidence="1 2">WMS-il1</strain>
    </source>
</reference>
<evidence type="ECO:0000313" key="2">
    <source>
        <dbReference type="Proteomes" id="UP000321570"/>
    </source>
</evidence>
<proteinExistence type="predicted"/>
<sequence>MIFAFDGRERGMITIHTDDSYPESVPLWTVRFYNYYDLGEEEVIDSFTRPHITRTVTVIQAFVISAYIVIRRLRPEIIPALAQLDAHFYNRLDAIPKTTR</sequence>
<dbReference type="Proteomes" id="UP000321570">
    <property type="component" value="Unassembled WGS sequence"/>
</dbReference>
<evidence type="ECO:0000313" key="1">
    <source>
        <dbReference type="EMBL" id="VUZ57509.1"/>
    </source>
</evidence>
<dbReference type="AlphaFoldDB" id="A0A564ZDS0"/>
<keyword evidence="2" id="KW-1185">Reference proteome</keyword>
<organism evidence="1 2">
    <name type="scientific">Hymenolepis diminuta</name>
    <name type="common">Rat tapeworm</name>
    <dbReference type="NCBI Taxonomy" id="6216"/>
    <lineage>
        <taxon>Eukaryota</taxon>
        <taxon>Metazoa</taxon>
        <taxon>Spiralia</taxon>
        <taxon>Lophotrochozoa</taxon>
        <taxon>Platyhelminthes</taxon>
        <taxon>Cestoda</taxon>
        <taxon>Eucestoda</taxon>
        <taxon>Cyclophyllidea</taxon>
        <taxon>Hymenolepididae</taxon>
        <taxon>Hymenolepis</taxon>
    </lineage>
</organism>
<feature type="non-terminal residue" evidence="1">
    <location>
        <position position="100"/>
    </location>
</feature>
<protein>
    <submittedName>
        <fullName evidence="1">Uncharacterized protein</fullName>
    </submittedName>
</protein>
<gene>
    <name evidence="1" type="ORF">WMSIL1_LOCUS14992</name>
</gene>
<accession>A0A564ZDS0</accession>